<accession>A0A1M2VV16</accession>
<proteinExistence type="predicted"/>
<gene>
    <name evidence="3" type="ORF">TRAPUB_12011</name>
</gene>
<dbReference type="Proteomes" id="UP000184267">
    <property type="component" value="Unassembled WGS sequence"/>
</dbReference>
<dbReference type="CDD" id="cd06257">
    <property type="entry name" value="DnaJ"/>
    <property type="match status" value="1"/>
</dbReference>
<dbReference type="PRINTS" id="PR00625">
    <property type="entry name" value="JDOMAIN"/>
</dbReference>
<sequence length="235" mass="26982">MSEAASSSSSAPAPGSSRPAQKDAATEDIERLLSREATAFQREIEVERILKAFKLNPYEMLDIHEDATPEEIKKKYRQLSLFIHPDKTSHARAPEAFDLLKKAESELSDKQKREELDAVIHQARAILLKALTLPLNTRDDDPRLKSLTPPWKQQLLTKAKEMLIDEEVRRRKAVKMNLANEGLEARKKEEEVNAKKRKAEEEARWEETREQRVGSWRTFATNSKKKKKTKVTLLG</sequence>
<dbReference type="SUPFAM" id="SSF46565">
    <property type="entry name" value="Chaperone J-domain"/>
    <property type="match status" value="1"/>
</dbReference>
<dbReference type="OMA" id="NWEDERD"/>
<feature type="region of interest" description="Disordered" evidence="1">
    <location>
        <begin position="184"/>
        <end position="235"/>
    </location>
</feature>
<organism evidence="3 4">
    <name type="scientific">Trametes pubescens</name>
    <name type="common">White-rot fungus</name>
    <dbReference type="NCBI Taxonomy" id="154538"/>
    <lineage>
        <taxon>Eukaryota</taxon>
        <taxon>Fungi</taxon>
        <taxon>Dikarya</taxon>
        <taxon>Basidiomycota</taxon>
        <taxon>Agaricomycotina</taxon>
        <taxon>Agaricomycetes</taxon>
        <taxon>Polyporales</taxon>
        <taxon>Polyporaceae</taxon>
        <taxon>Trametes</taxon>
    </lineage>
</organism>
<feature type="compositionally biased region" description="Low complexity" evidence="1">
    <location>
        <begin position="1"/>
        <end position="19"/>
    </location>
</feature>
<dbReference type="PROSITE" id="PS50076">
    <property type="entry name" value="DNAJ_2"/>
    <property type="match status" value="1"/>
</dbReference>
<feature type="compositionally biased region" description="Basic and acidic residues" evidence="1">
    <location>
        <begin position="20"/>
        <end position="29"/>
    </location>
</feature>
<evidence type="ECO:0000259" key="2">
    <source>
        <dbReference type="PROSITE" id="PS50076"/>
    </source>
</evidence>
<dbReference type="InterPro" id="IPR036869">
    <property type="entry name" value="J_dom_sf"/>
</dbReference>
<comment type="caution">
    <text evidence="3">The sequence shown here is derived from an EMBL/GenBank/DDBJ whole genome shotgun (WGS) entry which is preliminary data.</text>
</comment>
<feature type="compositionally biased region" description="Basic and acidic residues" evidence="1">
    <location>
        <begin position="184"/>
        <end position="212"/>
    </location>
</feature>
<evidence type="ECO:0000313" key="3">
    <source>
        <dbReference type="EMBL" id="OJT11459.1"/>
    </source>
</evidence>
<dbReference type="STRING" id="154538.A0A1M2VV16"/>
<name>A0A1M2VV16_TRAPU</name>
<dbReference type="EMBL" id="MNAD01000635">
    <property type="protein sequence ID" value="OJT11459.1"/>
    <property type="molecule type" value="Genomic_DNA"/>
</dbReference>
<dbReference type="AlphaFoldDB" id="A0A1M2VV16"/>
<protein>
    <submittedName>
        <fullName evidence="3">J domain-containing protein spf31</fullName>
    </submittedName>
</protein>
<dbReference type="SMART" id="SM00271">
    <property type="entry name" value="DnaJ"/>
    <property type="match status" value="1"/>
</dbReference>
<dbReference type="PANTHER" id="PTHR46620:SF1">
    <property type="entry name" value="J DOMAIN-CONTAINING PROTEIN SPF31"/>
    <property type="match status" value="1"/>
</dbReference>
<feature type="domain" description="J" evidence="2">
    <location>
        <begin position="56"/>
        <end position="120"/>
    </location>
</feature>
<feature type="region of interest" description="Disordered" evidence="1">
    <location>
        <begin position="1"/>
        <end position="29"/>
    </location>
</feature>
<reference evidence="3 4" key="1">
    <citation type="submission" date="2016-10" db="EMBL/GenBank/DDBJ databases">
        <title>Genome sequence of the basidiomycete white-rot fungus Trametes pubescens.</title>
        <authorList>
            <person name="Makela M.R."/>
            <person name="Granchi Z."/>
            <person name="Peng M."/>
            <person name="De Vries R.P."/>
            <person name="Grigoriev I."/>
            <person name="Riley R."/>
            <person name="Hilden K."/>
        </authorList>
    </citation>
    <scope>NUCLEOTIDE SEQUENCE [LARGE SCALE GENOMIC DNA]</scope>
    <source>
        <strain evidence="3 4">FBCC735</strain>
    </source>
</reference>
<dbReference type="Gene3D" id="1.10.287.110">
    <property type="entry name" value="DnaJ domain"/>
    <property type="match status" value="1"/>
</dbReference>
<feature type="compositionally biased region" description="Basic residues" evidence="1">
    <location>
        <begin position="223"/>
        <end position="235"/>
    </location>
</feature>
<dbReference type="OrthoDB" id="342454at2759"/>
<evidence type="ECO:0000256" key="1">
    <source>
        <dbReference type="SAM" id="MobiDB-lite"/>
    </source>
</evidence>
<keyword evidence="4" id="KW-1185">Reference proteome</keyword>
<dbReference type="PANTHER" id="PTHR46620">
    <property type="entry name" value="J DOMAIN-CONTAINING PROTEIN SPF31"/>
    <property type="match status" value="1"/>
</dbReference>
<evidence type="ECO:0000313" key="4">
    <source>
        <dbReference type="Proteomes" id="UP000184267"/>
    </source>
</evidence>
<dbReference type="InterPro" id="IPR001623">
    <property type="entry name" value="DnaJ_domain"/>
</dbReference>
<dbReference type="Pfam" id="PF00226">
    <property type="entry name" value="DnaJ"/>
    <property type="match status" value="1"/>
</dbReference>